<dbReference type="AlphaFoldDB" id="A0A239EII9"/>
<keyword evidence="3" id="KW-1185">Reference proteome</keyword>
<proteinExistence type="predicted"/>
<evidence type="ECO:0000313" key="3">
    <source>
        <dbReference type="Proteomes" id="UP000198386"/>
    </source>
</evidence>
<name>A0A239EII9_9ACTN</name>
<dbReference type="SUPFAM" id="SSF50969">
    <property type="entry name" value="YVTN repeat-like/Quinoprotein amine dehydrogenase"/>
    <property type="match status" value="1"/>
</dbReference>
<dbReference type="Proteomes" id="UP000198386">
    <property type="component" value="Unassembled WGS sequence"/>
</dbReference>
<organism evidence="2 3">
    <name type="scientific">Geodermatophilus saharensis</name>
    <dbReference type="NCBI Taxonomy" id="1137994"/>
    <lineage>
        <taxon>Bacteria</taxon>
        <taxon>Bacillati</taxon>
        <taxon>Actinomycetota</taxon>
        <taxon>Actinomycetes</taxon>
        <taxon>Geodermatophilales</taxon>
        <taxon>Geodermatophilaceae</taxon>
        <taxon>Geodermatophilus</taxon>
    </lineage>
</organism>
<reference evidence="3" key="1">
    <citation type="submission" date="2017-06" db="EMBL/GenBank/DDBJ databases">
        <authorList>
            <person name="Varghese N."/>
            <person name="Submissions S."/>
        </authorList>
    </citation>
    <scope>NUCLEOTIDE SEQUENCE [LARGE SCALE GENOMIC DNA]</scope>
    <source>
        <strain evidence="3">DSM 45423</strain>
    </source>
</reference>
<sequence length="420" mass="40156">MIPRRLVLPGSLAAALLLPACATAGTGAGTGTATPAGPVTVAAAGVPDRPAGALPAPLTEVLGFADLGPDAGPAGAAVALAADGGNGVLVWLDRDPSDAAAGSVLVDVGPVTADGGGEGSPVTPEPVSSVAVPAVSELVDLQATADGVLVVGELTWPDGTAGWGLLRVDGSGRADTVAVDSPELVGSRTRATVLTEGGDTLVLALGAAAPAPHLVAVDAADGGVRATTGLAVPGATTALPQDVAVAPDGDLVVALDADVDVRGARPRAVLTTVDAASAEAPGEPFDLGSGEGASGVGEVAVGGDGTAWVTVAGWDPADPADVTWRLVGVAGDVLQEIDLPADAVPGGDLAVDPAGATAYLPGSVAGVPHLFVVDLAAGTTEPVRLAAAGHTADVAVASDGATVWVSGTDGAGRPGVWLVG</sequence>
<dbReference type="RefSeq" id="WP_089404296.1">
    <property type="nucleotide sequence ID" value="NZ_FZOH01000004.1"/>
</dbReference>
<feature type="chain" id="PRO_5012037290" evidence="1">
    <location>
        <begin position="25"/>
        <end position="420"/>
    </location>
</feature>
<dbReference type="InterPro" id="IPR011044">
    <property type="entry name" value="Quino_amine_DH_bsu"/>
</dbReference>
<protein>
    <submittedName>
        <fullName evidence="2">Uncharacterized protein</fullName>
    </submittedName>
</protein>
<accession>A0A239EII9</accession>
<gene>
    <name evidence="2" type="ORF">SAMN04488107_2586</name>
</gene>
<evidence type="ECO:0000313" key="2">
    <source>
        <dbReference type="EMBL" id="SNS44466.1"/>
    </source>
</evidence>
<keyword evidence="1" id="KW-0732">Signal</keyword>
<evidence type="ECO:0000256" key="1">
    <source>
        <dbReference type="SAM" id="SignalP"/>
    </source>
</evidence>
<feature type="signal peptide" evidence="1">
    <location>
        <begin position="1"/>
        <end position="24"/>
    </location>
</feature>
<dbReference type="EMBL" id="FZOH01000004">
    <property type="protein sequence ID" value="SNS44466.1"/>
    <property type="molecule type" value="Genomic_DNA"/>
</dbReference>